<evidence type="ECO:0000313" key="2">
    <source>
        <dbReference type="EMBL" id="CAD5220622.1"/>
    </source>
</evidence>
<dbReference type="AlphaFoldDB" id="A0A811KYK9"/>
<organism evidence="2 3">
    <name type="scientific">Bursaphelenchus okinawaensis</name>
    <dbReference type="NCBI Taxonomy" id="465554"/>
    <lineage>
        <taxon>Eukaryota</taxon>
        <taxon>Metazoa</taxon>
        <taxon>Ecdysozoa</taxon>
        <taxon>Nematoda</taxon>
        <taxon>Chromadorea</taxon>
        <taxon>Rhabditida</taxon>
        <taxon>Tylenchina</taxon>
        <taxon>Tylenchomorpha</taxon>
        <taxon>Aphelenchoidea</taxon>
        <taxon>Aphelenchoididae</taxon>
        <taxon>Bursaphelenchus</taxon>
    </lineage>
</organism>
<evidence type="ECO:0000313" key="3">
    <source>
        <dbReference type="Proteomes" id="UP000614601"/>
    </source>
</evidence>
<evidence type="ECO:0000256" key="1">
    <source>
        <dbReference type="SAM" id="SignalP"/>
    </source>
</evidence>
<comment type="caution">
    <text evidence="2">The sequence shown here is derived from an EMBL/GenBank/DDBJ whole genome shotgun (WGS) entry which is preliminary data.</text>
</comment>
<dbReference type="OrthoDB" id="10300753at2759"/>
<feature type="signal peptide" evidence="1">
    <location>
        <begin position="1"/>
        <end position="25"/>
    </location>
</feature>
<protein>
    <submittedName>
        <fullName evidence="2">Uncharacterized protein</fullName>
    </submittedName>
</protein>
<keyword evidence="1" id="KW-0732">Signal</keyword>
<sequence length="92" mass="10483">MAVNSYIWQMIVLALVCLACTFTSAQPVGVLGLEAFNDNPFEQVQMRERKSNNLRNLMRIGRRSEAPVVPGFEMRQSPLDYAQFFRPNAAIF</sequence>
<dbReference type="EMBL" id="CAJFDH010000004">
    <property type="protein sequence ID" value="CAD5220622.1"/>
    <property type="molecule type" value="Genomic_DNA"/>
</dbReference>
<reference evidence="2" key="1">
    <citation type="submission" date="2020-09" db="EMBL/GenBank/DDBJ databases">
        <authorList>
            <person name="Kikuchi T."/>
        </authorList>
    </citation>
    <scope>NUCLEOTIDE SEQUENCE</scope>
    <source>
        <strain evidence="2">SH1</strain>
    </source>
</reference>
<name>A0A811KYK9_9BILA</name>
<dbReference type="EMBL" id="CAJFCW020000004">
    <property type="protein sequence ID" value="CAG9113964.1"/>
    <property type="molecule type" value="Genomic_DNA"/>
</dbReference>
<dbReference type="Proteomes" id="UP000783686">
    <property type="component" value="Unassembled WGS sequence"/>
</dbReference>
<proteinExistence type="predicted"/>
<dbReference type="Proteomes" id="UP000614601">
    <property type="component" value="Unassembled WGS sequence"/>
</dbReference>
<gene>
    <name evidence="2" type="ORF">BOKJ2_LOCUS9036</name>
</gene>
<feature type="chain" id="PRO_5035681711" evidence="1">
    <location>
        <begin position="26"/>
        <end position="92"/>
    </location>
</feature>
<accession>A0A811KYK9</accession>
<keyword evidence="3" id="KW-1185">Reference proteome</keyword>